<evidence type="ECO:0000256" key="2">
    <source>
        <dbReference type="ARBA" id="ARBA00022679"/>
    </source>
</evidence>
<dbReference type="PANTHER" id="PTHR11236">
    <property type="entry name" value="AMINOBENZOATE/ANTHRANILATE SYNTHASE"/>
    <property type="match status" value="1"/>
</dbReference>
<dbReference type="InterPro" id="IPR005802">
    <property type="entry name" value="ADC_synth_comp_1"/>
</dbReference>
<accession>A0A4Y8KN09</accession>
<dbReference type="GO" id="GO:0008153">
    <property type="term" value="P:4-aminobenzoate biosynthetic process"/>
    <property type="evidence" value="ECO:0007669"/>
    <property type="project" value="TreeGrafter"/>
</dbReference>
<dbReference type="GO" id="GO:0000162">
    <property type="term" value="P:L-tryptophan biosynthetic process"/>
    <property type="evidence" value="ECO:0007669"/>
    <property type="project" value="TreeGrafter"/>
</dbReference>
<dbReference type="PRINTS" id="PR00095">
    <property type="entry name" value="ANTSNTHASEI"/>
</dbReference>
<dbReference type="InterPro" id="IPR015890">
    <property type="entry name" value="Chorismate_C"/>
</dbReference>
<gene>
    <name evidence="5" type="primary">pabB</name>
    <name evidence="5" type="ORF">E3T53_07850</name>
</gene>
<evidence type="ECO:0000259" key="4">
    <source>
        <dbReference type="Pfam" id="PF04715"/>
    </source>
</evidence>
<reference evidence="5 6" key="1">
    <citation type="submission" date="2019-03" db="EMBL/GenBank/DDBJ databases">
        <title>Genomics of glacier-inhabiting Cryobacterium strains.</title>
        <authorList>
            <person name="Liu Q."/>
            <person name="Xin Y.-H."/>
        </authorList>
    </citation>
    <scope>NUCLEOTIDE SEQUENCE [LARGE SCALE GENOMIC DNA]</scope>
    <source>
        <strain evidence="5 6">CGMCC 1.4292</strain>
    </source>
</reference>
<keyword evidence="2 5" id="KW-0808">Transferase</keyword>
<dbReference type="Proteomes" id="UP000298218">
    <property type="component" value="Unassembled WGS sequence"/>
</dbReference>
<dbReference type="NCBIfam" id="TIGR00553">
    <property type="entry name" value="pabB"/>
    <property type="match status" value="1"/>
</dbReference>
<dbReference type="GO" id="GO:0009396">
    <property type="term" value="P:folic acid-containing compound biosynthetic process"/>
    <property type="evidence" value="ECO:0007669"/>
    <property type="project" value="InterPro"/>
</dbReference>
<dbReference type="EMBL" id="SOHQ01000025">
    <property type="protein sequence ID" value="TFD79324.1"/>
    <property type="molecule type" value="Genomic_DNA"/>
</dbReference>
<keyword evidence="5" id="KW-0032">Aminotransferase</keyword>
<dbReference type="OrthoDB" id="3518032at2"/>
<proteinExistence type="predicted"/>
<feature type="domain" description="Anthranilate synthase component I N-terminal" evidence="4">
    <location>
        <begin position="14"/>
        <end position="157"/>
    </location>
</feature>
<dbReference type="InterPro" id="IPR005801">
    <property type="entry name" value="ADC_synthase"/>
</dbReference>
<organism evidence="5 6">
    <name type="scientific">Cryobacterium psychrophilum</name>
    <dbReference type="NCBI Taxonomy" id="41988"/>
    <lineage>
        <taxon>Bacteria</taxon>
        <taxon>Bacillati</taxon>
        <taxon>Actinomycetota</taxon>
        <taxon>Actinomycetes</taxon>
        <taxon>Micrococcales</taxon>
        <taxon>Microbacteriaceae</taxon>
        <taxon>Cryobacterium</taxon>
    </lineage>
</organism>
<dbReference type="Gene3D" id="3.60.120.10">
    <property type="entry name" value="Anthranilate synthase"/>
    <property type="match status" value="1"/>
</dbReference>
<comment type="caution">
    <text evidence="5">The sequence shown here is derived from an EMBL/GenBank/DDBJ whole genome shotgun (WGS) entry which is preliminary data.</text>
</comment>
<sequence>MSGSVRHIPLEEWWDPSRVFETLYGTDSHAFWLDAGADAQTGRSYLGAAGRRSRYVTACVADNTVSVCTPAGPGQLPEVSTRTIFDFLRDELPAPVSTGPDTGFDGEFQLGWVGWLGYELGAQTVGGATQVSKSPDAALLEIDRAIVFDHGKRTVTLVARTYPDDPPGTLDLWVQSIVSALRPVPACATPVATVARQTAASARWRHPPERYAKLIDECLLAIRAGDAYQVCLTNEITVTGRVDPAVAYRRLRESSPSHHGGLLRFGETALLSASPEQFLHVTPAGAVRTKPIKGTRPRSVDAGRDRDLAKELRSSDKECAENLMIVDLMRNDLGRVAALGSVAVTKLLAVESYPHVHQLVSTIEARLAPGLTGIDAVEACFPAGSMTGAPKRSAMSIIDALEDGPRGVYAGAFGYFGVDGSIDLAIVIRSIVLSANEAVIGTGGGITALSNAEEEIEETRVKAAALLAALGVRD</sequence>
<dbReference type="Pfam" id="PF04715">
    <property type="entry name" value="Anth_synt_I_N"/>
    <property type="match status" value="1"/>
</dbReference>
<dbReference type="InterPro" id="IPR006805">
    <property type="entry name" value="Anth_synth_I_N"/>
</dbReference>
<evidence type="ECO:0000313" key="6">
    <source>
        <dbReference type="Proteomes" id="UP000298218"/>
    </source>
</evidence>
<keyword evidence="6" id="KW-1185">Reference proteome</keyword>
<dbReference type="PANTHER" id="PTHR11236:SF18">
    <property type="entry name" value="AMINODEOXYCHORISMATE SYNTHASE"/>
    <property type="match status" value="1"/>
</dbReference>
<dbReference type="Pfam" id="PF00425">
    <property type="entry name" value="Chorismate_bind"/>
    <property type="match status" value="1"/>
</dbReference>
<dbReference type="GO" id="GO:0005737">
    <property type="term" value="C:cytoplasm"/>
    <property type="evidence" value="ECO:0007669"/>
    <property type="project" value="TreeGrafter"/>
</dbReference>
<dbReference type="InterPro" id="IPR019999">
    <property type="entry name" value="Anth_synth_I-like"/>
</dbReference>
<dbReference type="AlphaFoldDB" id="A0A4Y8KN09"/>
<evidence type="ECO:0000313" key="5">
    <source>
        <dbReference type="EMBL" id="TFD79324.1"/>
    </source>
</evidence>
<protein>
    <recommendedName>
        <fullName evidence="1">aminodeoxychorismate synthase</fullName>
        <ecNumber evidence="1">2.6.1.85</ecNumber>
    </recommendedName>
</protein>
<dbReference type="RefSeq" id="WP_134174802.1">
    <property type="nucleotide sequence ID" value="NZ_SODI01000001.1"/>
</dbReference>
<dbReference type="EC" id="2.6.1.85" evidence="1"/>
<name>A0A4Y8KN09_9MICO</name>
<evidence type="ECO:0000259" key="3">
    <source>
        <dbReference type="Pfam" id="PF00425"/>
    </source>
</evidence>
<dbReference type="GO" id="GO:0046820">
    <property type="term" value="F:4-amino-4-deoxychorismate synthase activity"/>
    <property type="evidence" value="ECO:0007669"/>
    <property type="project" value="UniProtKB-EC"/>
</dbReference>
<evidence type="ECO:0000256" key="1">
    <source>
        <dbReference type="ARBA" id="ARBA00013139"/>
    </source>
</evidence>
<dbReference type="SUPFAM" id="SSF56322">
    <property type="entry name" value="ADC synthase"/>
    <property type="match status" value="1"/>
</dbReference>
<feature type="domain" description="Chorismate-utilising enzyme C-terminal" evidence="3">
    <location>
        <begin position="209"/>
        <end position="462"/>
    </location>
</feature>